<proteinExistence type="predicted"/>
<name>A0A0M6ZBQ7_9HYPH</name>
<gene>
    <name evidence="1" type="ORF">LA5096_00732</name>
</gene>
<protein>
    <submittedName>
        <fullName evidence="1">Uncharacterized protein</fullName>
    </submittedName>
</protein>
<evidence type="ECO:0000313" key="1">
    <source>
        <dbReference type="EMBL" id="CTQ65350.1"/>
    </source>
</evidence>
<dbReference type="AlphaFoldDB" id="A0A0M6ZBQ7"/>
<dbReference type="STRING" id="311410.LA5095_03366"/>
<accession>A0A0M6ZBQ7</accession>
<reference evidence="2" key="1">
    <citation type="submission" date="2015-07" db="EMBL/GenBank/DDBJ databases">
        <authorList>
            <person name="Rodrigo-Torres Lidia"/>
            <person name="Arahal R.David."/>
        </authorList>
    </citation>
    <scope>NUCLEOTIDE SEQUENCE [LARGE SCALE GENOMIC DNA]</scope>
    <source>
        <strain evidence="2">CECT 5096</strain>
    </source>
</reference>
<evidence type="ECO:0000313" key="2">
    <source>
        <dbReference type="Proteomes" id="UP000049983"/>
    </source>
</evidence>
<organism evidence="1 2">
    <name type="scientific">Roseibium album</name>
    <dbReference type="NCBI Taxonomy" id="311410"/>
    <lineage>
        <taxon>Bacteria</taxon>
        <taxon>Pseudomonadati</taxon>
        <taxon>Pseudomonadota</taxon>
        <taxon>Alphaproteobacteria</taxon>
        <taxon>Hyphomicrobiales</taxon>
        <taxon>Stappiaceae</taxon>
        <taxon>Roseibium</taxon>
    </lineage>
</organism>
<keyword evidence="2" id="KW-1185">Reference proteome</keyword>
<dbReference type="Proteomes" id="UP000049983">
    <property type="component" value="Unassembled WGS sequence"/>
</dbReference>
<dbReference type="EMBL" id="CXWC01000001">
    <property type="protein sequence ID" value="CTQ65350.1"/>
    <property type="molecule type" value="Genomic_DNA"/>
</dbReference>
<sequence length="201" mass="22788">MSNNTFVEPLPLSNVESGLAGERAQFLLNTWKDNSGVMIRDSRMTKLSPWLLLTLPSAEPGDVPKITFAGNQTTFRRFFPHALDSEAQKPATSFLPSVYRKGVADAYQTAIRGEPWLDIQRTGNRLGAGVPDMTLQRLLVRFETRSGIVRIFCLMELLEIHEQRDLSDHTRHPHYCPQKPDWHPAYQAMVPPMSERCARIG</sequence>